<evidence type="ECO:0000313" key="5">
    <source>
        <dbReference type="EMBL" id="MXP29364.1"/>
    </source>
</evidence>
<evidence type="ECO:0000259" key="4">
    <source>
        <dbReference type="PROSITE" id="PS50977"/>
    </source>
</evidence>
<dbReference type="GO" id="GO:0000976">
    <property type="term" value="F:transcription cis-regulatory region binding"/>
    <property type="evidence" value="ECO:0007669"/>
    <property type="project" value="TreeGrafter"/>
</dbReference>
<organism evidence="5 6">
    <name type="scientific">Qipengyuania algicida</name>
    <dbReference type="NCBI Taxonomy" id="1836209"/>
    <lineage>
        <taxon>Bacteria</taxon>
        <taxon>Pseudomonadati</taxon>
        <taxon>Pseudomonadota</taxon>
        <taxon>Alphaproteobacteria</taxon>
        <taxon>Sphingomonadales</taxon>
        <taxon>Erythrobacteraceae</taxon>
        <taxon>Qipengyuania</taxon>
    </lineage>
</organism>
<dbReference type="InterPro" id="IPR050109">
    <property type="entry name" value="HTH-type_TetR-like_transc_reg"/>
</dbReference>
<feature type="DNA-binding region" description="H-T-H motif" evidence="2">
    <location>
        <begin position="55"/>
        <end position="74"/>
    </location>
</feature>
<dbReference type="InterPro" id="IPR001647">
    <property type="entry name" value="HTH_TetR"/>
</dbReference>
<feature type="chain" id="PRO_5032733595" evidence="3">
    <location>
        <begin position="22"/>
        <end position="231"/>
    </location>
</feature>
<evidence type="ECO:0000313" key="6">
    <source>
        <dbReference type="Proteomes" id="UP000439780"/>
    </source>
</evidence>
<dbReference type="AlphaFoldDB" id="A0A845AIC0"/>
<keyword evidence="3" id="KW-0732">Signal</keyword>
<dbReference type="Gene3D" id="1.10.357.10">
    <property type="entry name" value="Tetracycline Repressor, domain 2"/>
    <property type="match status" value="1"/>
</dbReference>
<dbReference type="EMBL" id="WTYA01000008">
    <property type="protein sequence ID" value="MXP29364.1"/>
    <property type="molecule type" value="Genomic_DNA"/>
</dbReference>
<dbReference type="InterPro" id="IPR041669">
    <property type="entry name" value="TetR_C_15"/>
</dbReference>
<name>A0A845AIC0_9SPHN</name>
<dbReference type="Pfam" id="PF17918">
    <property type="entry name" value="TetR_C_15"/>
    <property type="match status" value="1"/>
</dbReference>
<dbReference type="InterPro" id="IPR009057">
    <property type="entry name" value="Homeodomain-like_sf"/>
</dbReference>
<dbReference type="Proteomes" id="UP000439780">
    <property type="component" value="Unassembled WGS sequence"/>
</dbReference>
<feature type="domain" description="HTH tetR-type" evidence="4">
    <location>
        <begin position="32"/>
        <end position="92"/>
    </location>
</feature>
<feature type="signal peptide" evidence="3">
    <location>
        <begin position="1"/>
        <end position="21"/>
    </location>
</feature>
<reference evidence="5 6" key="1">
    <citation type="submission" date="2019-12" db="EMBL/GenBank/DDBJ databases">
        <title>Genomic-based taxomic classification of the family Erythrobacteraceae.</title>
        <authorList>
            <person name="Xu L."/>
        </authorList>
    </citation>
    <scope>NUCLEOTIDE SEQUENCE [LARGE SCALE GENOMIC DNA]</scope>
    <source>
        <strain evidence="5 6">KEMB 9005-328</strain>
    </source>
</reference>
<protein>
    <submittedName>
        <fullName evidence="5">TetR family transcriptional regulator</fullName>
    </submittedName>
</protein>
<dbReference type="SUPFAM" id="SSF46689">
    <property type="entry name" value="Homeodomain-like"/>
    <property type="match status" value="1"/>
</dbReference>
<dbReference type="PANTHER" id="PTHR30055">
    <property type="entry name" value="HTH-TYPE TRANSCRIPTIONAL REGULATOR RUTR"/>
    <property type="match status" value="1"/>
</dbReference>
<sequence>MRIHIYIIASQAYLVVMPSHAAPPSAMQDRSHKTEGLLCDAAEDAMREGGLELCTIQEVARRAGRSVGSVYRRYGDKDALIAAVILRYLERVRQSNEQGFALLVERHPGLDSRLRTLLELAVANQRREGRLARAFDEAASQSGNPILTDAMQRLRQTLRTLALDMLDDCAAEIVHDNPRIAAGFAIDMMMGAISMATNEPGFELTDEALARELHAMLLGYLRGPAASAPER</sequence>
<dbReference type="PANTHER" id="PTHR30055:SF223">
    <property type="entry name" value="HTH-TYPE TRANSCRIPTIONAL REGULATOR UIDR"/>
    <property type="match status" value="1"/>
</dbReference>
<accession>A0A845AIC0</accession>
<evidence type="ECO:0000256" key="3">
    <source>
        <dbReference type="SAM" id="SignalP"/>
    </source>
</evidence>
<keyword evidence="6" id="KW-1185">Reference proteome</keyword>
<evidence type="ECO:0000256" key="2">
    <source>
        <dbReference type="PROSITE-ProRule" id="PRU00335"/>
    </source>
</evidence>
<dbReference type="GO" id="GO:0003700">
    <property type="term" value="F:DNA-binding transcription factor activity"/>
    <property type="evidence" value="ECO:0007669"/>
    <property type="project" value="TreeGrafter"/>
</dbReference>
<dbReference type="Pfam" id="PF00440">
    <property type="entry name" value="TetR_N"/>
    <property type="match status" value="1"/>
</dbReference>
<keyword evidence="1 2" id="KW-0238">DNA-binding</keyword>
<comment type="caution">
    <text evidence="5">The sequence shown here is derived from an EMBL/GenBank/DDBJ whole genome shotgun (WGS) entry which is preliminary data.</text>
</comment>
<proteinExistence type="predicted"/>
<dbReference type="PROSITE" id="PS50977">
    <property type="entry name" value="HTH_TETR_2"/>
    <property type="match status" value="1"/>
</dbReference>
<gene>
    <name evidence="5" type="ORF">GRI58_11075</name>
</gene>
<evidence type="ECO:0000256" key="1">
    <source>
        <dbReference type="ARBA" id="ARBA00023125"/>
    </source>
</evidence>